<feature type="transmembrane region" description="Helical" evidence="1">
    <location>
        <begin position="56"/>
        <end position="72"/>
    </location>
</feature>
<feature type="transmembrane region" description="Helical" evidence="1">
    <location>
        <begin position="112"/>
        <end position="133"/>
    </location>
</feature>
<accession>A0A6A4HWD4</accession>
<proteinExistence type="predicted"/>
<feature type="transmembrane region" description="Helical" evidence="1">
    <location>
        <begin position="20"/>
        <end position="44"/>
    </location>
</feature>
<dbReference type="OrthoDB" id="2744793at2759"/>
<organism evidence="2 3">
    <name type="scientific">Gymnopus androsaceus JB14</name>
    <dbReference type="NCBI Taxonomy" id="1447944"/>
    <lineage>
        <taxon>Eukaryota</taxon>
        <taxon>Fungi</taxon>
        <taxon>Dikarya</taxon>
        <taxon>Basidiomycota</taxon>
        <taxon>Agaricomycotina</taxon>
        <taxon>Agaricomycetes</taxon>
        <taxon>Agaricomycetidae</taxon>
        <taxon>Agaricales</taxon>
        <taxon>Marasmiineae</taxon>
        <taxon>Omphalotaceae</taxon>
        <taxon>Gymnopus</taxon>
    </lineage>
</organism>
<keyword evidence="3" id="KW-1185">Reference proteome</keyword>
<evidence type="ECO:0000313" key="3">
    <source>
        <dbReference type="Proteomes" id="UP000799118"/>
    </source>
</evidence>
<keyword evidence="1" id="KW-0812">Transmembrane</keyword>
<keyword evidence="1" id="KW-0472">Membrane</keyword>
<protein>
    <submittedName>
        <fullName evidence="2">Uncharacterized protein</fullName>
    </submittedName>
</protein>
<dbReference type="EMBL" id="ML769439">
    <property type="protein sequence ID" value="KAE9402030.1"/>
    <property type="molecule type" value="Genomic_DNA"/>
</dbReference>
<evidence type="ECO:0000313" key="2">
    <source>
        <dbReference type="EMBL" id="KAE9402030.1"/>
    </source>
</evidence>
<keyword evidence="1" id="KW-1133">Transmembrane helix</keyword>
<name>A0A6A4HWD4_9AGAR</name>
<sequence length="187" mass="21642">MTPEESAYLILFVERIYQNLVNVICTCVMYGLYMLSFLTALYMFWSNPRKAGTRGLLILLVIVFLSNTWDWISRTNSPLLMIHIAFIHPSNETNLSENLSNAQRSPLTFESFAWWGPTINLLIADGLVVWRAWSIWDVRNRRKRSLLRLLLISLMVGNIVVNVIDAVLDNIGLLHSHLRQFHLIGFH</sequence>
<reference evidence="2" key="1">
    <citation type="journal article" date="2019" name="Environ. Microbiol.">
        <title>Fungal ecological strategies reflected in gene transcription - a case study of two litter decomposers.</title>
        <authorList>
            <person name="Barbi F."/>
            <person name="Kohler A."/>
            <person name="Barry K."/>
            <person name="Baskaran P."/>
            <person name="Daum C."/>
            <person name="Fauchery L."/>
            <person name="Ihrmark K."/>
            <person name="Kuo A."/>
            <person name="LaButti K."/>
            <person name="Lipzen A."/>
            <person name="Morin E."/>
            <person name="Grigoriev I.V."/>
            <person name="Henrissat B."/>
            <person name="Lindahl B."/>
            <person name="Martin F."/>
        </authorList>
    </citation>
    <scope>NUCLEOTIDE SEQUENCE</scope>
    <source>
        <strain evidence="2">JB14</strain>
    </source>
</reference>
<evidence type="ECO:0000256" key="1">
    <source>
        <dbReference type="SAM" id="Phobius"/>
    </source>
</evidence>
<gene>
    <name evidence="2" type="ORF">BT96DRAFT_569914</name>
</gene>
<feature type="transmembrane region" description="Helical" evidence="1">
    <location>
        <begin position="145"/>
        <end position="164"/>
    </location>
</feature>
<dbReference type="Proteomes" id="UP000799118">
    <property type="component" value="Unassembled WGS sequence"/>
</dbReference>
<dbReference type="AlphaFoldDB" id="A0A6A4HWD4"/>